<keyword evidence="4" id="KW-1185">Reference proteome</keyword>
<accession>A0A7W5Y647</accession>
<dbReference type="Proteomes" id="UP000579945">
    <property type="component" value="Unassembled WGS sequence"/>
</dbReference>
<protein>
    <submittedName>
        <fullName evidence="3">Polyisoprenoid-binding protein YceI</fullName>
    </submittedName>
</protein>
<evidence type="ECO:0000256" key="1">
    <source>
        <dbReference type="ARBA" id="ARBA00008812"/>
    </source>
</evidence>
<dbReference type="InterPro" id="IPR036761">
    <property type="entry name" value="TTHA0802/YceI-like_sf"/>
</dbReference>
<dbReference type="InterPro" id="IPR007372">
    <property type="entry name" value="Lipid/polyisoprenoid-bd_YceI"/>
</dbReference>
<dbReference type="AlphaFoldDB" id="A0A7W5Y647"/>
<sequence>MTAETMTTTTALPLAAGHRTLDPFHSAVGFTIRHLGISKMRGQFGHVRRHADT</sequence>
<comment type="caution">
    <text evidence="3">The sequence shown here is derived from an EMBL/GenBank/DDBJ whole genome shotgun (WGS) entry which is preliminary data.</text>
</comment>
<evidence type="ECO:0000259" key="2">
    <source>
        <dbReference type="Pfam" id="PF04264"/>
    </source>
</evidence>
<dbReference type="SUPFAM" id="SSF101874">
    <property type="entry name" value="YceI-like"/>
    <property type="match status" value="1"/>
</dbReference>
<reference evidence="3 4" key="1">
    <citation type="submission" date="2020-08" db="EMBL/GenBank/DDBJ databases">
        <title>Sequencing the genomes of 1000 actinobacteria strains.</title>
        <authorList>
            <person name="Klenk H.-P."/>
        </authorList>
    </citation>
    <scope>NUCLEOTIDE SEQUENCE [LARGE SCALE GENOMIC DNA]</scope>
    <source>
        <strain evidence="3 4">DSM 44320</strain>
    </source>
</reference>
<dbReference type="EMBL" id="JACIBV010000001">
    <property type="protein sequence ID" value="MBB3725733.1"/>
    <property type="molecule type" value="Genomic_DNA"/>
</dbReference>
<feature type="domain" description="Lipid/polyisoprenoid-binding YceI-like" evidence="2">
    <location>
        <begin position="20"/>
        <end position="48"/>
    </location>
</feature>
<comment type="similarity">
    <text evidence="1">Belongs to the UPF0312 family.</text>
</comment>
<gene>
    <name evidence="3" type="ORF">FHR33_001593</name>
</gene>
<evidence type="ECO:0000313" key="3">
    <source>
        <dbReference type="EMBL" id="MBB3725733.1"/>
    </source>
</evidence>
<organism evidence="3 4">
    <name type="scientific">Nonomuraea dietziae</name>
    <dbReference type="NCBI Taxonomy" id="65515"/>
    <lineage>
        <taxon>Bacteria</taxon>
        <taxon>Bacillati</taxon>
        <taxon>Actinomycetota</taxon>
        <taxon>Actinomycetes</taxon>
        <taxon>Streptosporangiales</taxon>
        <taxon>Streptosporangiaceae</taxon>
        <taxon>Nonomuraea</taxon>
    </lineage>
</organism>
<evidence type="ECO:0000313" key="4">
    <source>
        <dbReference type="Proteomes" id="UP000579945"/>
    </source>
</evidence>
<dbReference type="Pfam" id="PF04264">
    <property type="entry name" value="YceI"/>
    <property type="match status" value="1"/>
</dbReference>
<dbReference type="RefSeq" id="WP_221240992.1">
    <property type="nucleotide sequence ID" value="NZ_JACIBV010000001.1"/>
</dbReference>
<dbReference type="GeneID" id="95388143"/>
<name>A0A7W5Y647_9ACTN</name>
<proteinExistence type="inferred from homology"/>